<dbReference type="CDD" id="cd04301">
    <property type="entry name" value="NAT_SF"/>
    <property type="match status" value="1"/>
</dbReference>
<dbReference type="AlphaFoldDB" id="A0A370SE26"/>
<dbReference type="RefSeq" id="WP_115147355.1">
    <property type="nucleotide sequence ID" value="NZ_QRAV01000010.1"/>
</dbReference>
<dbReference type="GO" id="GO:0016747">
    <property type="term" value="F:acyltransferase activity, transferring groups other than amino-acyl groups"/>
    <property type="evidence" value="ECO:0007669"/>
    <property type="project" value="InterPro"/>
</dbReference>
<protein>
    <submittedName>
        <fullName evidence="4">RimJ/RimL family protein N-acetyltransferase</fullName>
    </submittedName>
</protein>
<dbReference type="PANTHER" id="PTHR43877">
    <property type="entry name" value="AMINOALKYLPHOSPHONATE N-ACETYLTRANSFERASE-RELATED-RELATED"/>
    <property type="match status" value="1"/>
</dbReference>
<gene>
    <name evidence="4" type="ORF">DEU51_11079</name>
</gene>
<comment type="caution">
    <text evidence="4">The sequence shown here is derived from an EMBL/GenBank/DDBJ whole genome shotgun (WGS) entry which is preliminary data.</text>
</comment>
<sequence length="159" mass="17618">MNFTHRPVQATDVKTICGFPQGEQELFFMFPKAHFPLTEEQLHTAISQRFDSTVFEDDGVVVGFANFYRAEHNGICCIGNVIVAPSARGQGVAGFIVTTMTALAFEKYQADEVQISCFNHNTAGLLLYPKLGFVPFGIEERPAPNGGRSALIQMTRRRT</sequence>
<dbReference type="Pfam" id="PF00583">
    <property type="entry name" value="Acetyltransf_1"/>
    <property type="match status" value="1"/>
</dbReference>
<evidence type="ECO:0000259" key="3">
    <source>
        <dbReference type="PROSITE" id="PS51186"/>
    </source>
</evidence>
<dbReference type="Proteomes" id="UP000255365">
    <property type="component" value="Unassembled WGS sequence"/>
</dbReference>
<evidence type="ECO:0000313" key="5">
    <source>
        <dbReference type="Proteomes" id="UP000255365"/>
    </source>
</evidence>
<reference evidence="4 5" key="1">
    <citation type="submission" date="2018-07" db="EMBL/GenBank/DDBJ databases">
        <title>Genome sequencing of rice bacterial endophytes.</title>
        <authorList>
            <person name="Venturi V."/>
        </authorList>
    </citation>
    <scope>NUCLEOTIDE SEQUENCE [LARGE SCALE GENOMIC DNA]</scope>
    <source>
        <strain evidence="4 5">E2333</strain>
    </source>
</reference>
<dbReference type="Gene3D" id="3.40.630.30">
    <property type="match status" value="1"/>
</dbReference>
<dbReference type="SUPFAM" id="SSF55729">
    <property type="entry name" value="Acyl-CoA N-acyltransferases (Nat)"/>
    <property type="match status" value="1"/>
</dbReference>
<dbReference type="InterPro" id="IPR000182">
    <property type="entry name" value="GNAT_dom"/>
</dbReference>
<dbReference type="PANTHER" id="PTHR43877:SF2">
    <property type="entry name" value="AMINOALKYLPHOSPHONATE N-ACETYLTRANSFERASE-RELATED"/>
    <property type="match status" value="1"/>
</dbReference>
<name>A0A370SE26_PSEJE</name>
<dbReference type="EMBL" id="QRAV01000010">
    <property type="protein sequence ID" value="RDL18008.1"/>
    <property type="molecule type" value="Genomic_DNA"/>
</dbReference>
<evidence type="ECO:0000256" key="2">
    <source>
        <dbReference type="ARBA" id="ARBA00023315"/>
    </source>
</evidence>
<organism evidence="4 5">
    <name type="scientific">Pseudomonas jessenii</name>
    <dbReference type="NCBI Taxonomy" id="77298"/>
    <lineage>
        <taxon>Bacteria</taxon>
        <taxon>Pseudomonadati</taxon>
        <taxon>Pseudomonadota</taxon>
        <taxon>Gammaproteobacteria</taxon>
        <taxon>Pseudomonadales</taxon>
        <taxon>Pseudomonadaceae</taxon>
        <taxon>Pseudomonas</taxon>
    </lineage>
</organism>
<accession>A0A370SE26</accession>
<evidence type="ECO:0000313" key="4">
    <source>
        <dbReference type="EMBL" id="RDL18008.1"/>
    </source>
</evidence>
<dbReference type="InterPro" id="IPR050832">
    <property type="entry name" value="Bact_Acetyltransf"/>
</dbReference>
<dbReference type="PROSITE" id="PS51186">
    <property type="entry name" value="GNAT"/>
    <property type="match status" value="1"/>
</dbReference>
<dbReference type="InterPro" id="IPR016181">
    <property type="entry name" value="Acyl_CoA_acyltransferase"/>
</dbReference>
<proteinExistence type="predicted"/>
<feature type="domain" description="N-acetyltransferase" evidence="3">
    <location>
        <begin position="3"/>
        <end position="159"/>
    </location>
</feature>
<evidence type="ECO:0000256" key="1">
    <source>
        <dbReference type="ARBA" id="ARBA00022679"/>
    </source>
</evidence>
<keyword evidence="1 4" id="KW-0808">Transferase</keyword>
<keyword evidence="2" id="KW-0012">Acyltransferase</keyword>